<protein>
    <submittedName>
        <fullName evidence="2">FlxA-like family protein</fullName>
    </submittedName>
</protein>
<name>A0A9X3Y9W2_9ENTR</name>
<dbReference type="EMBL" id="JAYMCU010000006">
    <property type="protein sequence ID" value="MEC3935669.1"/>
    <property type="molecule type" value="Genomic_DNA"/>
</dbReference>
<comment type="caution">
    <text evidence="2">The sequence shown here is derived from an EMBL/GenBank/DDBJ whole genome shotgun (WGS) entry which is preliminary data.</text>
</comment>
<evidence type="ECO:0000313" key="5">
    <source>
        <dbReference type="Proteomes" id="UP001357437"/>
    </source>
</evidence>
<dbReference type="Proteomes" id="UP001149314">
    <property type="component" value="Unassembled WGS sequence"/>
</dbReference>
<feature type="region of interest" description="Disordered" evidence="1">
    <location>
        <begin position="1"/>
        <end position="24"/>
    </location>
</feature>
<dbReference type="InterPro" id="IPR025577">
    <property type="entry name" value="FlxA"/>
</dbReference>
<dbReference type="EMBL" id="JAOURS010000010">
    <property type="protein sequence ID" value="MDC6638847.1"/>
    <property type="molecule type" value="Genomic_DNA"/>
</dbReference>
<keyword evidence="5" id="KW-1185">Reference proteome</keyword>
<sequence length="113" mass="12238">MTTIQASTQPIQASGNGKSGSSDNSIAAQISSITAKISKLSQKFKDIALGSGTPEEKKEQQEILKAQIDGLQAQLQMLLRRQAEESKQKQEQAQAKVEGVNKPSAEHEIDIYV</sequence>
<evidence type="ECO:0000313" key="2">
    <source>
        <dbReference type="EMBL" id="MDC6638847.1"/>
    </source>
</evidence>
<dbReference type="AlphaFoldDB" id="A0A9X3Y9W2"/>
<proteinExistence type="predicted"/>
<feature type="region of interest" description="Disordered" evidence="1">
    <location>
        <begin position="83"/>
        <end position="113"/>
    </location>
</feature>
<reference evidence="3 5" key="2">
    <citation type="submission" date="2024-01" db="EMBL/GenBank/DDBJ databases">
        <title>Comparative Genomics of Leclercia adecarboxylata Strains Isolated from Several Sources.</title>
        <authorList>
            <person name="Yescas-Zazueta V."/>
            <person name="Balbuena-Alonso M.G."/>
            <person name="Valencia D."/>
            <person name="Mendez-Pfeiffer P.A."/>
            <person name="Ballesteros-Monrreal M.G."/>
            <person name="Rocha-Gracia R.D.C."/>
            <person name="Barrios-Villa E."/>
        </authorList>
    </citation>
    <scope>NUCLEOTIDE SEQUENCE [LARGE SCALE GENOMIC DNA]</scope>
    <source>
        <strain evidence="3 5">33MEM</strain>
    </source>
</reference>
<dbReference type="Pfam" id="PF14282">
    <property type="entry name" value="FlxA"/>
    <property type="match status" value="1"/>
</dbReference>
<accession>A0A9X3Y9W2</accession>
<dbReference type="Proteomes" id="UP001357437">
    <property type="component" value="Unassembled WGS sequence"/>
</dbReference>
<evidence type="ECO:0000313" key="4">
    <source>
        <dbReference type="Proteomes" id="UP001149314"/>
    </source>
</evidence>
<organism evidence="2 4">
    <name type="scientific">Leclercia adecarboxylata</name>
    <dbReference type="NCBI Taxonomy" id="83655"/>
    <lineage>
        <taxon>Bacteria</taxon>
        <taxon>Pseudomonadati</taxon>
        <taxon>Pseudomonadota</taxon>
        <taxon>Gammaproteobacteria</taxon>
        <taxon>Enterobacterales</taxon>
        <taxon>Enterobacteriaceae</taxon>
        <taxon>Leclercia</taxon>
    </lineage>
</organism>
<evidence type="ECO:0000313" key="3">
    <source>
        <dbReference type="EMBL" id="MEC3935669.1"/>
    </source>
</evidence>
<dbReference type="RefSeq" id="WP_103793024.1">
    <property type="nucleotide sequence ID" value="NZ_CBCXZU010000028.1"/>
</dbReference>
<gene>
    <name evidence="2" type="ORF">OEZ79_11435</name>
    <name evidence="3" type="ORF">VOF76_05745</name>
</gene>
<feature type="compositionally biased region" description="Low complexity" evidence="1">
    <location>
        <begin position="14"/>
        <end position="24"/>
    </location>
</feature>
<feature type="compositionally biased region" description="Polar residues" evidence="1">
    <location>
        <begin position="1"/>
        <end position="13"/>
    </location>
</feature>
<evidence type="ECO:0000256" key="1">
    <source>
        <dbReference type="SAM" id="MobiDB-lite"/>
    </source>
</evidence>
<feature type="compositionally biased region" description="Basic and acidic residues" evidence="1">
    <location>
        <begin position="104"/>
        <end position="113"/>
    </location>
</feature>
<reference evidence="2" key="1">
    <citation type="journal article" date="2023" name="Genes Genomics">
        <title>Genomic insights of Leclercia adecarboxylata strains linked to an outbreak in public hospitals in Mexico.</title>
        <authorList>
            <person name="Barrios-Villa E."/>
            <person name="Pacheco-Flores B."/>
            <person name="Lozano-Zarain P."/>
            <person name="Del Campo-Ortega R."/>
            <person name="de Jesus Ascencio-Montiel I."/>
            <person name="Gonzalez-Leon M."/>
            <person name="Camorlinga-Ponce M."/>
            <person name="Gaytan Cervantes F.J."/>
            <person name="Gonzalez Torres C."/>
            <person name="Aguilar E."/>
            <person name="Gonzalez Ibarra J."/>
            <person name="Torres Lopez F.J."/>
            <person name="Rosas-Vargas H."/>
            <person name="Gonzalez-Bonilla C.R."/>
            <person name="Del Carmen Rocha-Gracia R."/>
        </authorList>
    </citation>
    <scope>NUCLEOTIDE SEQUENCE</scope>
    <source>
        <strain evidence="2">Lac40</strain>
    </source>
</reference>